<dbReference type="AlphaFoldDB" id="A0A9D4TVF9"/>
<reference evidence="3" key="2">
    <citation type="submission" date="2020-11" db="EMBL/GenBank/DDBJ databases">
        <authorList>
            <person name="Cecchin M."/>
            <person name="Marcolungo L."/>
            <person name="Rossato M."/>
            <person name="Girolomoni L."/>
            <person name="Cosentino E."/>
            <person name="Cuine S."/>
            <person name="Li-Beisson Y."/>
            <person name="Delledonne M."/>
            <person name="Ballottari M."/>
        </authorList>
    </citation>
    <scope>NUCLEOTIDE SEQUENCE</scope>
    <source>
        <strain evidence="3">211/11P</strain>
        <tissue evidence="3">Whole cell</tissue>
    </source>
</reference>
<reference evidence="3" key="1">
    <citation type="journal article" date="2019" name="Plant J.">
        <title>Chlorella vulgaris genome assembly and annotation reveals the molecular basis for metabolic acclimation to high light conditions.</title>
        <authorList>
            <person name="Cecchin M."/>
            <person name="Marcolungo L."/>
            <person name="Rossato M."/>
            <person name="Girolomoni L."/>
            <person name="Cosentino E."/>
            <person name="Cuine S."/>
            <person name="Li-Beisson Y."/>
            <person name="Delledonne M."/>
            <person name="Ballottari M."/>
        </authorList>
    </citation>
    <scope>NUCLEOTIDE SEQUENCE</scope>
    <source>
        <strain evidence="3">211/11P</strain>
    </source>
</reference>
<feature type="coiled-coil region" evidence="1">
    <location>
        <begin position="224"/>
        <end position="251"/>
    </location>
</feature>
<feature type="region of interest" description="Disordered" evidence="2">
    <location>
        <begin position="467"/>
        <end position="503"/>
    </location>
</feature>
<keyword evidence="4" id="KW-1185">Reference proteome</keyword>
<evidence type="ECO:0000256" key="1">
    <source>
        <dbReference type="SAM" id="Coils"/>
    </source>
</evidence>
<dbReference type="EMBL" id="SIDB01000002">
    <property type="protein sequence ID" value="KAI3435741.1"/>
    <property type="molecule type" value="Genomic_DNA"/>
</dbReference>
<keyword evidence="1" id="KW-0175">Coiled coil</keyword>
<feature type="compositionally biased region" description="Basic and acidic residues" evidence="2">
    <location>
        <begin position="20"/>
        <end position="30"/>
    </location>
</feature>
<gene>
    <name evidence="3" type="ORF">D9Q98_001799</name>
</gene>
<feature type="coiled-coil region" evidence="1">
    <location>
        <begin position="79"/>
        <end position="134"/>
    </location>
</feature>
<organism evidence="3 4">
    <name type="scientific">Chlorella vulgaris</name>
    <name type="common">Green alga</name>
    <dbReference type="NCBI Taxonomy" id="3077"/>
    <lineage>
        <taxon>Eukaryota</taxon>
        <taxon>Viridiplantae</taxon>
        <taxon>Chlorophyta</taxon>
        <taxon>core chlorophytes</taxon>
        <taxon>Trebouxiophyceae</taxon>
        <taxon>Chlorellales</taxon>
        <taxon>Chlorellaceae</taxon>
        <taxon>Chlorella clade</taxon>
        <taxon>Chlorella</taxon>
    </lineage>
</organism>
<accession>A0A9D4TVF9</accession>
<feature type="compositionally biased region" description="Polar residues" evidence="2">
    <location>
        <begin position="1"/>
        <end position="15"/>
    </location>
</feature>
<evidence type="ECO:0000256" key="2">
    <source>
        <dbReference type="SAM" id="MobiDB-lite"/>
    </source>
</evidence>
<feature type="region of interest" description="Disordered" evidence="2">
    <location>
        <begin position="1"/>
        <end position="30"/>
    </location>
</feature>
<comment type="caution">
    <text evidence="3">The sequence shown here is derived from an EMBL/GenBank/DDBJ whole genome shotgun (WGS) entry which is preliminary data.</text>
</comment>
<dbReference type="Proteomes" id="UP001055712">
    <property type="component" value="Unassembled WGS sequence"/>
</dbReference>
<feature type="region of interest" description="Disordered" evidence="2">
    <location>
        <begin position="44"/>
        <end position="77"/>
    </location>
</feature>
<feature type="compositionally biased region" description="Polar residues" evidence="2">
    <location>
        <begin position="48"/>
        <end position="57"/>
    </location>
</feature>
<evidence type="ECO:0000313" key="4">
    <source>
        <dbReference type="Proteomes" id="UP001055712"/>
    </source>
</evidence>
<protein>
    <recommendedName>
        <fullName evidence="5">Centrosomal protein of 162 kDa</fullName>
    </recommendedName>
</protein>
<evidence type="ECO:0000313" key="3">
    <source>
        <dbReference type="EMBL" id="KAI3435741.1"/>
    </source>
</evidence>
<sequence>MGDMLPTTSQKSASTALWRRNSELHENNQRLEREAASLRDTIERRRLTSSSADSQRSLMGATDVVPRPAPDPAAEQEAVQSLRDQVRALQDQVATARAALQEQAADKRELHQLLAREQSRLAAQSLELELQQRQGLQAQGLAGTACEQSTAVPHESVERTPSRTITARVKALVRPGSSGSCSGLVAGDRSPRASVRGLAAARVSLPDSRATQQQSACPNSAAELEKCRLQVAELQCELKAREVRAQAQQAEAATALSEARGQWGAELALVKGRMQEVEAAAEELMLHQTACPQGSSSPGWRVAASTCSADECRATRQAQHAQMWRERLARQRAEVAVLEWRLKGLEPAAPAAGNLAVGAGAINEEAMAALEMARQHKLHYRTEQLERQLAQYNTLLAAAEGLSEVPCLGGGARSNSRQAGRHPSPAKGALLIRPALAVLQTRKAQEEAAALREQLQTVLAEVASVRRPANAAATARQEGPRRQRCQGSCRQHDGARQLQQHAA</sequence>
<evidence type="ECO:0008006" key="5">
    <source>
        <dbReference type="Google" id="ProtNLM"/>
    </source>
</evidence>
<name>A0A9D4TVF9_CHLVU</name>
<dbReference type="OrthoDB" id="10639978at2759"/>
<proteinExistence type="predicted"/>